<evidence type="ECO:0000313" key="8">
    <source>
        <dbReference type="EMBL" id="ABH07675.1"/>
    </source>
</evidence>
<dbReference type="EMBL" id="DQ837584">
    <property type="protein sequence ID" value="ABH07674.1"/>
    <property type="molecule type" value="mRNA"/>
</dbReference>
<evidence type="ECO:0000256" key="5">
    <source>
        <dbReference type="RuleBase" id="RU004453"/>
    </source>
</evidence>
<dbReference type="GO" id="GO:0005576">
    <property type="term" value="C:extracellular region"/>
    <property type="evidence" value="ECO:0007669"/>
    <property type="project" value="TreeGrafter"/>
</dbReference>
<dbReference type="GO" id="GO:0004568">
    <property type="term" value="F:chitinase activity"/>
    <property type="evidence" value="ECO:0007669"/>
    <property type="project" value="UniProtKB-ARBA"/>
</dbReference>
<dbReference type="PANTHER" id="PTHR11177:SF360">
    <property type="entry name" value="CHITINASE 4-RELATED"/>
    <property type="match status" value="1"/>
</dbReference>
<reference evidence="8" key="1">
    <citation type="submission" date="2006-07" db="EMBL/GenBank/DDBJ databases">
        <title>A gut-specific chitinase from the mulberry longicorn beetle, Apriona germari: cDNA cloning, gene structure, expression and enzyme activity.</title>
        <authorList>
            <person name="Choo Y.M."/>
            <person name="Jin B.R."/>
        </authorList>
    </citation>
    <scope>NUCLEOTIDE SEQUENCE</scope>
</reference>
<protein>
    <submittedName>
        <fullName evidence="8">Gut-specific chitinase</fullName>
    </submittedName>
</protein>
<keyword evidence="1 4" id="KW-0378">Hydrolase</keyword>
<dbReference type="PANTHER" id="PTHR11177">
    <property type="entry name" value="CHITINASE"/>
    <property type="match status" value="1"/>
</dbReference>
<evidence type="ECO:0000259" key="7">
    <source>
        <dbReference type="PROSITE" id="PS51910"/>
    </source>
</evidence>
<name>Q0PGK4_APRGE</name>
<keyword evidence="6" id="KW-0732">Signal</keyword>
<dbReference type="SUPFAM" id="SSF51445">
    <property type="entry name" value="(Trans)glycosidases"/>
    <property type="match status" value="1"/>
</dbReference>
<dbReference type="InterPro" id="IPR029070">
    <property type="entry name" value="Chitinase_insertion_sf"/>
</dbReference>
<keyword evidence="2" id="KW-1015">Disulfide bond</keyword>
<dbReference type="AlphaFoldDB" id="Q0PGK4"/>
<proteinExistence type="evidence at transcript level"/>
<dbReference type="Gene3D" id="3.10.50.10">
    <property type="match status" value="1"/>
</dbReference>
<dbReference type="GO" id="GO:0005975">
    <property type="term" value="P:carbohydrate metabolic process"/>
    <property type="evidence" value="ECO:0007669"/>
    <property type="project" value="InterPro"/>
</dbReference>
<dbReference type="InterPro" id="IPR050314">
    <property type="entry name" value="Glycosyl_Hydrlase_18"/>
</dbReference>
<dbReference type="Gene3D" id="3.20.20.80">
    <property type="entry name" value="Glycosidases"/>
    <property type="match status" value="1"/>
</dbReference>
<evidence type="ECO:0000256" key="2">
    <source>
        <dbReference type="ARBA" id="ARBA00023157"/>
    </source>
</evidence>
<feature type="signal peptide" evidence="6">
    <location>
        <begin position="1"/>
        <end position="23"/>
    </location>
</feature>
<dbReference type="PROSITE" id="PS51910">
    <property type="entry name" value="GH18_2"/>
    <property type="match status" value="1"/>
</dbReference>
<dbReference type="SMART" id="SM00636">
    <property type="entry name" value="Glyco_18"/>
    <property type="match status" value="1"/>
</dbReference>
<keyword evidence="3 4" id="KW-0326">Glycosidase</keyword>
<dbReference type="InterPro" id="IPR017853">
    <property type="entry name" value="GH"/>
</dbReference>
<accession>Q0PGK4</accession>
<dbReference type="PROSITE" id="PS01095">
    <property type="entry name" value="GH18_1"/>
    <property type="match status" value="1"/>
</dbReference>
<dbReference type="InterPro" id="IPR001579">
    <property type="entry name" value="Glyco_hydro_18_chit_AS"/>
</dbReference>
<evidence type="ECO:0000256" key="4">
    <source>
        <dbReference type="RuleBase" id="RU000489"/>
    </source>
</evidence>
<dbReference type="Pfam" id="PF00704">
    <property type="entry name" value="Glyco_hydro_18"/>
    <property type="match status" value="1"/>
</dbReference>
<dbReference type="EMBL" id="DQ837585">
    <property type="protein sequence ID" value="ABH07675.1"/>
    <property type="molecule type" value="Genomic_DNA"/>
</dbReference>
<dbReference type="GO" id="GO:0008061">
    <property type="term" value="F:chitin binding"/>
    <property type="evidence" value="ECO:0007669"/>
    <property type="project" value="InterPro"/>
</dbReference>
<sequence length="390" mass="42875">MKVTTLFLLVATAIVVLSASASAKNIICYFASWTVYRPGNGKFDVEDIDTSLCTHIMFGFIGINYEGTIRIIDPWESDDDGLRGFTRFTDLAATNPNLKVLVSLGGWNEGPANFSAVAADPAKRKILTEDILNFLEVHKFDGLDLDWEYPGIRNGSDLEHDPADFIELLKELKTALYPRGYLLSAAVSGGVANMDIAYDVPLVSALLDIINVMVYDFHGAFEDFVGHTSPLAASSRDDEGNATLNVKAGIQHWIDRGADPTKVNLGVGTYGRSFTLADEDNAELYAPVLGGGKAGPYTRQEGVLGYNEICELHSDWDYIWDDEQQVPHRVSGDQWVGYDDEKSLALKVEYAKEMGLGGMMVWAFDTDDFRGICGNGPYPLLNTIKKTLDN</sequence>
<evidence type="ECO:0000256" key="1">
    <source>
        <dbReference type="ARBA" id="ARBA00022801"/>
    </source>
</evidence>
<organism evidence="8">
    <name type="scientific">Apriona germarii</name>
    <name type="common">Mulberry longhorn beetle</name>
    <name type="synonym">Lamia germarii</name>
    <dbReference type="NCBI Taxonomy" id="157307"/>
    <lineage>
        <taxon>Eukaryota</taxon>
        <taxon>Metazoa</taxon>
        <taxon>Ecdysozoa</taxon>
        <taxon>Arthropoda</taxon>
        <taxon>Hexapoda</taxon>
        <taxon>Insecta</taxon>
        <taxon>Pterygota</taxon>
        <taxon>Neoptera</taxon>
        <taxon>Endopterygota</taxon>
        <taxon>Coleoptera</taxon>
        <taxon>Polyphaga</taxon>
        <taxon>Cucujiformia</taxon>
        <taxon>Chrysomeloidea</taxon>
        <taxon>Cerambycidae</taxon>
        <taxon>Lamiinae</taxon>
        <taxon>Batocerini</taxon>
        <taxon>Apriona</taxon>
    </lineage>
</organism>
<evidence type="ECO:0000256" key="6">
    <source>
        <dbReference type="SAM" id="SignalP"/>
    </source>
</evidence>
<dbReference type="CAZy" id="GH18">
    <property type="family name" value="Glycoside Hydrolase Family 18"/>
</dbReference>
<dbReference type="InterPro" id="IPR011583">
    <property type="entry name" value="Chitinase_II/V-like_cat"/>
</dbReference>
<dbReference type="CDD" id="cd02872">
    <property type="entry name" value="GH18_chitolectin_chitotriosidase"/>
    <property type="match status" value="1"/>
</dbReference>
<dbReference type="SUPFAM" id="SSF54556">
    <property type="entry name" value="Chitinase insertion domain"/>
    <property type="match status" value="1"/>
</dbReference>
<dbReference type="GO" id="GO:0006032">
    <property type="term" value="P:chitin catabolic process"/>
    <property type="evidence" value="ECO:0007669"/>
    <property type="project" value="TreeGrafter"/>
</dbReference>
<evidence type="ECO:0000256" key="3">
    <source>
        <dbReference type="ARBA" id="ARBA00023295"/>
    </source>
</evidence>
<comment type="similarity">
    <text evidence="5">Belongs to the glycosyl hydrolase 18 family.</text>
</comment>
<feature type="domain" description="GH18" evidence="7">
    <location>
        <begin position="24"/>
        <end position="390"/>
    </location>
</feature>
<feature type="chain" id="PRO_5007698805" evidence="6">
    <location>
        <begin position="24"/>
        <end position="390"/>
    </location>
</feature>
<dbReference type="InterPro" id="IPR001223">
    <property type="entry name" value="Glyco_hydro18_cat"/>
</dbReference>
<dbReference type="FunFam" id="3.10.50.10:FF:000001">
    <property type="entry name" value="Chitinase 3-like 1"/>
    <property type="match status" value="1"/>
</dbReference>